<dbReference type="InterPro" id="IPR036196">
    <property type="entry name" value="Ptyr_pPase_sf"/>
</dbReference>
<dbReference type="CDD" id="cd16343">
    <property type="entry name" value="LMWPTP"/>
    <property type="match status" value="1"/>
</dbReference>
<gene>
    <name evidence="7" type="primary">ptpA_3</name>
    <name evidence="8" type="synonym">ptpA_2</name>
    <name evidence="8" type="ORF">CCUG60883_00089</name>
    <name evidence="7" type="ORF">CCUG60885_03148</name>
</gene>
<reference evidence="9 10" key="1">
    <citation type="journal article" date="2019" name="Sci. Rep.">
        <title>Extended insight into the Mycobacterium chelonae-abscessus complex through whole genome sequencing of Mycobacterium salmoniphilum outbreak and Mycobacterium salmoniphilum-like strains.</title>
        <authorList>
            <person name="Behra P.R.K."/>
            <person name="Das S."/>
            <person name="Pettersson B.M.F."/>
            <person name="Shirreff L."/>
            <person name="DuCote T."/>
            <person name="Jacobsson K.G."/>
            <person name="Ennis D.G."/>
            <person name="Kirsebom L.A."/>
        </authorList>
    </citation>
    <scope>NUCLEOTIDE SEQUENCE [LARGE SCALE GENOMIC DNA]</scope>
    <source>
        <strain evidence="8 9">CCUG 60883</strain>
        <strain evidence="7 10">CCUG 60885</strain>
    </source>
</reference>
<evidence type="ECO:0000313" key="10">
    <source>
        <dbReference type="Proteomes" id="UP000295685"/>
    </source>
</evidence>
<evidence type="ECO:0000313" key="7">
    <source>
        <dbReference type="EMBL" id="TDZ93545.1"/>
    </source>
</evidence>
<dbReference type="PRINTS" id="PR00719">
    <property type="entry name" value="LMWPTPASE"/>
</dbReference>
<dbReference type="InterPro" id="IPR050438">
    <property type="entry name" value="LMW_PTPase"/>
</dbReference>
<sequence length="174" mass="19076">MSESDSLRACGSSQPLHVTFVCTGNICRSPIAEKMLAHQLAERGLGDRVRVTSAGTGDWHSGQPADERAASVLAEYGYPTQHRAAQVDGDHLSADLIIALARNHSRMLLHLGADPERVRLLRSFDPRAGRAAMDVEDPYYGDRKDFVDVLSVIEAAMPGLHEWVDKTLAERENS</sequence>
<dbReference type="AlphaFoldDB" id="A0A4R8SDJ3"/>
<dbReference type="RefSeq" id="WP_134147465.1">
    <property type="nucleotide sequence ID" value="NZ_PECK01000006.1"/>
</dbReference>
<feature type="active site" evidence="5">
    <location>
        <position position="28"/>
    </location>
</feature>
<dbReference type="PANTHER" id="PTHR11717">
    <property type="entry name" value="LOW MOLECULAR WEIGHT PROTEIN TYROSINE PHOSPHATASE"/>
    <property type="match status" value="1"/>
</dbReference>
<dbReference type="SUPFAM" id="SSF52788">
    <property type="entry name" value="Phosphotyrosine protein phosphatases I"/>
    <property type="match status" value="1"/>
</dbReference>
<dbReference type="PANTHER" id="PTHR11717:SF7">
    <property type="entry name" value="LOW MOLECULAR WEIGHT PHOSPHOTYROSINE PROTEIN PHOSPHATASE"/>
    <property type="match status" value="1"/>
</dbReference>
<feature type="active site" description="Proton donor" evidence="5">
    <location>
        <position position="137"/>
    </location>
</feature>
<dbReference type="EMBL" id="PECM01000001">
    <property type="protein sequence ID" value="TEA09328.1"/>
    <property type="molecule type" value="Genomic_DNA"/>
</dbReference>
<dbReference type="OrthoDB" id="9784339at2"/>
<dbReference type="Gene3D" id="3.40.50.2300">
    <property type="match status" value="1"/>
</dbReference>
<comment type="similarity">
    <text evidence="1">Belongs to the low molecular weight phosphotyrosine protein phosphatase family.</text>
</comment>
<dbReference type="InterPro" id="IPR017867">
    <property type="entry name" value="Tyr_phospatase_low_mol_wt"/>
</dbReference>
<proteinExistence type="inferred from homology"/>
<dbReference type="EC" id="3.1.3.48" evidence="2"/>
<keyword evidence="3 7" id="KW-0378">Hydrolase</keyword>
<evidence type="ECO:0000313" key="8">
    <source>
        <dbReference type="EMBL" id="TEA09328.1"/>
    </source>
</evidence>
<evidence type="ECO:0000256" key="1">
    <source>
        <dbReference type="ARBA" id="ARBA00011063"/>
    </source>
</evidence>
<dbReference type="InterPro" id="IPR023485">
    <property type="entry name" value="Ptyr_pPase"/>
</dbReference>
<protein>
    <recommendedName>
        <fullName evidence="2">protein-tyrosine-phosphatase</fullName>
        <ecNumber evidence="2">3.1.3.48</ecNumber>
    </recommendedName>
</protein>
<organism evidence="7 10">
    <name type="scientific">Mycobacteroides salmoniphilum</name>
    <dbReference type="NCBI Taxonomy" id="404941"/>
    <lineage>
        <taxon>Bacteria</taxon>
        <taxon>Bacillati</taxon>
        <taxon>Actinomycetota</taxon>
        <taxon>Actinomycetes</taxon>
        <taxon>Mycobacteriales</taxon>
        <taxon>Mycobacteriaceae</taxon>
        <taxon>Mycobacteroides</taxon>
    </lineage>
</organism>
<evidence type="ECO:0000256" key="2">
    <source>
        <dbReference type="ARBA" id="ARBA00013064"/>
    </source>
</evidence>
<evidence type="ECO:0000256" key="5">
    <source>
        <dbReference type="PIRSR" id="PIRSR617867-1"/>
    </source>
</evidence>
<evidence type="ECO:0000256" key="3">
    <source>
        <dbReference type="ARBA" id="ARBA00022801"/>
    </source>
</evidence>
<dbReference type="SMART" id="SM00226">
    <property type="entry name" value="LMWPc"/>
    <property type="match status" value="1"/>
</dbReference>
<evidence type="ECO:0000259" key="6">
    <source>
        <dbReference type="SMART" id="SM00226"/>
    </source>
</evidence>
<accession>A0A4R8SDJ3</accession>
<dbReference type="Proteomes" id="UP000295685">
    <property type="component" value="Unassembled WGS sequence"/>
</dbReference>
<comment type="caution">
    <text evidence="7">The sequence shown here is derived from an EMBL/GenBank/DDBJ whole genome shotgun (WGS) entry which is preliminary data.</text>
</comment>
<feature type="active site" description="Nucleophile" evidence="5">
    <location>
        <position position="22"/>
    </location>
</feature>
<keyword evidence="4" id="KW-0904">Protein phosphatase</keyword>
<keyword evidence="9" id="KW-1185">Reference proteome</keyword>
<dbReference type="Pfam" id="PF01451">
    <property type="entry name" value="LMWPc"/>
    <property type="match status" value="1"/>
</dbReference>
<evidence type="ECO:0000256" key="4">
    <source>
        <dbReference type="ARBA" id="ARBA00022912"/>
    </source>
</evidence>
<evidence type="ECO:0000313" key="9">
    <source>
        <dbReference type="Proteomes" id="UP000294844"/>
    </source>
</evidence>
<dbReference type="GO" id="GO:0004725">
    <property type="term" value="F:protein tyrosine phosphatase activity"/>
    <property type="evidence" value="ECO:0007669"/>
    <property type="project" value="UniProtKB-EC"/>
</dbReference>
<dbReference type="Proteomes" id="UP000294844">
    <property type="component" value="Unassembled WGS sequence"/>
</dbReference>
<feature type="domain" description="Phosphotyrosine protein phosphatase I" evidence="6">
    <location>
        <begin position="16"/>
        <end position="163"/>
    </location>
</feature>
<dbReference type="EMBL" id="PECK01000006">
    <property type="protein sequence ID" value="TDZ93545.1"/>
    <property type="molecule type" value="Genomic_DNA"/>
</dbReference>
<name>A0A4R8SDJ3_9MYCO</name>